<reference evidence="1" key="2">
    <citation type="submission" date="2019-07" db="EMBL/GenBank/DDBJ databases">
        <authorList>
            <person name="Seetharam A."/>
            <person name="Woodhouse M."/>
            <person name="Cannon E."/>
        </authorList>
    </citation>
    <scope>NUCLEOTIDE SEQUENCE [LARGE SCALE GENOMIC DNA]</scope>
    <source>
        <strain evidence="1">cv. B73</strain>
    </source>
</reference>
<reference evidence="1" key="3">
    <citation type="submission" date="2021-05" db="UniProtKB">
        <authorList>
            <consortium name="EnsemblPlants"/>
        </authorList>
    </citation>
    <scope>IDENTIFICATION</scope>
    <source>
        <strain evidence="1">cv. B73</strain>
    </source>
</reference>
<proteinExistence type="predicted"/>
<reference evidence="2" key="1">
    <citation type="journal article" date="2009" name="Science">
        <title>The B73 maize genome: complexity, diversity, and dynamics.</title>
        <authorList>
            <person name="Schnable P.S."/>
            <person name="Ware D."/>
            <person name="Fulton R.S."/>
            <person name="Stein J.C."/>
            <person name="Wei F."/>
            <person name="Pasternak S."/>
            <person name="Liang C."/>
            <person name="Zhang J."/>
            <person name="Fulton L."/>
            <person name="Graves T.A."/>
            <person name="Minx P."/>
            <person name="Reily A.D."/>
            <person name="Courtney L."/>
            <person name="Kruchowski S.S."/>
            <person name="Tomlinson C."/>
            <person name="Strong C."/>
            <person name="Delehaunty K."/>
            <person name="Fronick C."/>
            <person name="Courtney B."/>
            <person name="Rock S.M."/>
            <person name="Belter E."/>
            <person name="Du F."/>
            <person name="Kim K."/>
            <person name="Abbott R.M."/>
            <person name="Cotton M."/>
            <person name="Levy A."/>
            <person name="Marchetto P."/>
            <person name="Ochoa K."/>
            <person name="Jackson S.M."/>
            <person name="Gillam B."/>
            <person name="Chen W."/>
            <person name="Yan L."/>
            <person name="Higginbotham J."/>
            <person name="Cardenas M."/>
            <person name="Waligorski J."/>
            <person name="Applebaum E."/>
            <person name="Phelps L."/>
            <person name="Falcone J."/>
            <person name="Kanchi K."/>
            <person name="Thane T."/>
            <person name="Scimone A."/>
            <person name="Thane N."/>
            <person name="Henke J."/>
            <person name="Wang T."/>
            <person name="Ruppert J."/>
            <person name="Shah N."/>
            <person name="Rotter K."/>
            <person name="Hodges J."/>
            <person name="Ingenthron E."/>
            <person name="Cordes M."/>
            <person name="Kohlberg S."/>
            <person name="Sgro J."/>
            <person name="Delgado B."/>
            <person name="Mead K."/>
            <person name="Chinwalla A."/>
            <person name="Leonard S."/>
            <person name="Crouse K."/>
            <person name="Collura K."/>
            <person name="Kudrna D."/>
            <person name="Currie J."/>
            <person name="He R."/>
            <person name="Angelova A."/>
            <person name="Rajasekar S."/>
            <person name="Mueller T."/>
            <person name="Lomeli R."/>
            <person name="Scara G."/>
            <person name="Ko A."/>
            <person name="Delaney K."/>
            <person name="Wissotski M."/>
            <person name="Lopez G."/>
            <person name="Campos D."/>
            <person name="Braidotti M."/>
            <person name="Ashley E."/>
            <person name="Golser W."/>
            <person name="Kim H."/>
            <person name="Lee S."/>
            <person name="Lin J."/>
            <person name="Dujmic Z."/>
            <person name="Kim W."/>
            <person name="Talag J."/>
            <person name="Zuccolo A."/>
            <person name="Fan C."/>
            <person name="Sebastian A."/>
            <person name="Kramer M."/>
            <person name="Spiegel L."/>
            <person name="Nascimento L."/>
            <person name="Zutavern T."/>
            <person name="Miller B."/>
            <person name="Ambroise C."/>
            <person name="Muller S."/>
            <person name="Spooner W."/>
            <person name="Narechania A."/>
            <person name="Ren L."/>
            <person name="Wei S."/>
            <person name="Kumari S."/>
            <person name="Faga B."/>
            <person name="Levy M.J."/>
            <person name="McMahan L."/>
            <person name="Van Buren P."/>
            <person name="Vaughn M.W."/>
            <person name="Ying K."/>
            <person name="Yeh C.-T."/>
            <person name="Emrich S.J."/>
            <person name="Jia Y."/>
            <person name="Kalyanaraman A."/>
            <person name="Hsia A.-P."/>
            <person name="Barbazuk W.B."/>
            <person name="Baucom R.S."/>
            <person name="Brutnell T.P."/>
            <person name="Carpita N.C."/>
            <person name="Chaparro C."/>
            <person name="Chia J.-M."/>
            <person name="Deragon J.-M."/>
            <person name="Estill J.C."/>
            <person name="Fu Y."/>
            <person name="Jeddeloh J.A."/>
            <person name="Han Y."/>
            <person name="Lee H."/>
            <person name="Li P."/>
            <person name="Lisch D.R."/>
            <person name="Liu S."/>
            <person name="Liu Z."/>
            <person name="Nagel D.H."/>
            <person name="McCann M.C."/>
            <person name="SanMiguel P."/>
            <person name="Myers A.M."/>
            <person name="Nettleton D."/>
            <person name="Nguyen J."/>
            <person name="Penning B.W."/>
            <person name="Ponnala L."/>
            <person name="Schneider K.L."/>
            <person name="Schwartz D.C."/>
            <person name="Sharma A."/>
            <person name="Soderlund C."/>
            <person name="Springer N.M."/>
            <person name="Sun Q."/>
            <person name="Wang H."/>
            <person name="Waterman M."/>
            <person name="Westerman R."/>
            <person name="Wolfgruber T.K."/>
            <person name="Yang L."/>
            <person name="Yu Y."/>
            <person name="Zhang L."/>
            <person name="Zhou S."/>
            <person name="Zhu Q."/>
            <person name="Bennetzen J.L."/>
            <person name="Dawe R.K."/>
            <person name="Jiang J."/>
            <person name="Jiang N."/>
            <person name="Presting G.G."/>
            <person name="Wessler S.R."/>
            <person name="Aluru S."/>
            <person name="Martienssen R.A."/>
            <person name="Clifton S.W."/>
            <person name="McCombie W.R."/>
            <person name="Wing R.A."/>
            <person name="Wilson R.K."/>
        </authorList>
    </citation>
    <scope>NUCLEOTIDE SEQUENCE [LARGE SCALE GENOMIC DNA]</scope>
    <source>
        <strain evidence="2">cv. B73</strain>
    </source>
</reference>
<dbReference type="Proteomes" id="UP000007305">
    <property type="component" value="Chromosome 6"/>
</dbReference>
<keyword evidence="2" id="KW-1185">Reference proteome</keyword>
<dbReference type="Gramene" id="Zm00001eb283710_T001">
    <property type="protein sequence ID" value="Zm00001eb283710_P001"/>
    <property type="gene ID" value="Zm00001eb283710"/>
</dbReference>
<dbReference type="AlphaFoldDB" id="A0A804PY00"/>
<protein>
    <submittedName>
        <fullName evidence="1">Uncharacterized protein</fullName>
    </submittedName>
</protein>
<sequence length="57" mass="6329">MQRRRLTRAKVTASMVMASSALVKATAVAQPSSPFRHRRRGVVAPLVLPVSRRSTRQ</sequence>
<dbReference type="EnsemblPlants" id="Zm00001eb283710_T001">
    <property type="protein sequence ID" value="Zm00001eb283710_P001"/>
    <property type="gene ID" value="Zm00001eb283710"/>
</dbReference>
<organism evidence="1 2">
    <name type="scientific">Zea mays</name>
    <name type="common">Maize</name>
    <dbReference type="NCBI Taxonomy" id="4577"/>
    <lineage>
        <taxon>Eukaryota</taxon>
        <taxon>Viridiplantae</taxon>
        <taxon>Streptophyta</taxon>
        <taxon>Embryophyta</taxon>
        <taxon>Tracheophyta</taxon>
        <taxon>Spermatophyta</taxon>
        <taxon>Magnoliopsida</taxon>
        <taxon>Liliopsida</taxon>
        <taxon>Poales</taxon>
        <taxon>Poaceae</taxon>
        <taxon>PACMAD clade</taxon>
        <taxon>Panicoideae</taxon>
        <taxon>Andropogonodae</taxon>
        <taxon>Andropogoneae</taxon>
        <taxon>Tripsacinae</taxon>
        <taxon>Zea</taxon>
    </lineage>
</organism>
<accession>A0A804PY00</accession>
<evidence type="ECO:0000313" key="1">
    <source>
        <dbReference type="EnsemblPlants" id="Zm00001eb283710_P001"/>
    </source>
</evidence>
<evidence type="ECO:0000313" key="2">
    <source>
        <dbReference type="Proteomes" id="UP000007305"/>
    </source>
</evidence>
<dbReference type="InParanoid" id="A0A804PY00"/>
<name>A0A804PY00_MAIZE</name>